<dbReference type="AlphaFoldDB" id="A0AAP0BRQ2"/>
<feature type="compositionally biased region" description="Basic and acidic residues" evidence="1">
    <location>
        <begin position="95"/>
        <end position="111"/>
    </location>
</feature>
<dbReference type="CDD" id="cd13999">
    <property type="entry name" value="STKc_MAP3K-like"/>
    <property type="match status" value="1"/>
</dbReference>
<proteinExistence type="predicted"/>
<comment type="caution">
    <text evidence="3">The sequence shown here is derived from an EMBL/GenBank/DDBJ whole genome shotgun (WGS) entry which is preliminary data.</text>
</comment>
<dbReference type="SMART" id="SM00220">
    <property type="entry name" value="S_TKc"/>
    <property type="match status" value="1"/>
</dbReference>
<dbReference type="Gene3D" id="1.10.510.10">
    <property type="entry name" value="Transferase(Phosphotransferase) domain 1"/>
    <property type="match status" value="1"/>
</dbReference>
<dbReference type="SUPFAM" id="SSF56112">
    <property type="entry name" value="Protein kinase-like (PK-like)"/>
    <property type="match status" value="1"/>
</dbReference>
<evidence type="ECO:0000259" key="2">
    <source>
        <dbReference type="PROSITE" id="PS50011"/>
    </source>
</evidence>
<keyword evidence="3" id="KW-0808">Transferase</keyword>
<dbReference type="InterPro" id="IPR051681">
    <property type="entry name" value="Ser/Thr_Kinases-Pseudokinases"/>
</dbReference>
<feature type="region of interest" description="Disordered" evidence="1">
    <location>
        <begin position="126"/>
        <end position="159"/>
    </location>
</feature>
<dbReference type="Pfam" id="PF07714">
    <property type="entry name" value="PK_Tyr_Ser-Thr"/>
    <property type="match status" value="1"/>
</dbReference>
<feature type="compositionally biased region" description="Polar residues" evidence="1">
    <location>
        <begin position="126"/>
        <end position="157"/>
    </location>
</feature>
<feature type="compositionally biased region" description="Polar residues" evidence="1">
    <location>
        <begin position="79"/>
        <end position="90"/>
    </location>
</feature>
<evidence type="ECO:0000256" key="1">
    <source>
        <dbReference type="SAM" id="MobiDB-lite"/>
    </source>
</evidence>
<dbReference type="PANTHER" id="PTHR44329">
    <property type="entry name" value="SERINE/THREONINE-PROTEIN KINASE TNNI3K-RELATED"/>
    <property type="match status" value="1"/>
</dbReference>
<keyword evidence="4" id="KW-1185">Reference proteome</keyword>
<evidence type="ECO:0000313" key="3">
    <source>
        <dbReference type="EMBL" id="KAK8948848.1"/>
    </source>
</evidence>
<dbReference type="PROSITE" id="PS50011">
    <property type="entry name" value="PROTEIN_KINASE_DOM"/>
    <property type="match status" value="1"/>
</dbReference>
<evidence type="ECO:0000313" key="4">
    <source>
        <dbReference type="Proteomes" id="UP001418222"/>
    </source>
</evidence>
<dbReference type="Proteomes" id="UP001418222">
    <property type="component" value="Unassembled WGS sequence"/>
</dbReference>
<feature type="region of interest" description="Disordered" evidence="1">
    <location>
        <begin position="76"/>
        <end position="113"/>
    </location>
</feature>
<gene>
    <name evidence="3" type="primary">HT1</name>
    <name evidence="3" type="ORF">KSP39_PZI005712</name>
</gene>
<dbReference type="Gene3D" id="3.30.200.20">
    <property type="entry name" value="Phosphorylase Kinase, domain 1"/>
    <property type="match status" value="1"/>
</dbReference>
<organism evidence="3 4">
    <name type="scientific">Platanthera zijinensis</name>
    <dbReference type="NCBI Taxonomy" id="2320716"/>
    <lineage>
        <taxon>Eukaryota</taxon>
        <taxon>Viridiplantae</taxon>
        <taxon>Streptophyta</taxon>
        <taxon>Embryophyta</taxon>
        <taxon>Tracheophyta</taxon>
        <taxon>Spermatophyta</taxon>
        <taxon>Magnoliopsida</taxon>
        <taxon>Liliopsida</taxon>
        <taxon>Asparagales</taxon>
        <taxon>Orchidaceae</taxon>
        <taxon>Orchidoideae</taxon>
        <taxon>Orchideae</taxon>
        <taxon>Orchidinae</taxon>
        <taxon>Platanthera</taxon>
    </lineage>
</organism>
<dbReference type="InterPro" id="IPR000719">
    <property type="entry name" value="Prot_kinase_dom"/>
</dbReference>
<keyword evidence="3" id="KW-0418">Kinase</keyword>
<dbReference type="InterPro" id="IPR008271">
    <property type="entry name" value="Ser/Thr_kinase_AS"/>
</dbReference>
<sequence>MEEEEESCSWVTRSKFSPTVYIRSGSSGLPSITYEHASDRSSELLEEQLIDESKPGYTDSVSSSVISVSEAKKIGATLDSPQHSYSTKTAAKSGSETKDSSKSSHTLKDSESQTVDFSFHPHSIITSNSKESSTPDSSVAFFNNSSRQRGHNQSPSVSRAVDLSFNSDISTGSNSPKDSNFVFSDPFSFRSSSSHHVQSLTQMLKETNFQNIDFSFHTGVSSAANLENFGCCVWSASSVKKNDERLQHVENSISNSKNLDPGLHYDACSITNPGNSDYCAWCASSKKRGDPRLHCDVSYISNPKDLDYCAWYSPSKKREDPTLYCDVSCISSPKNLDSYAWSASSMKNMERKSEPKKRSISPLPISVLSDSFKEAKSISRGFSTPARRSDESNKNVLLKHFSCSPRKPIPQVSHGKDFFKSREKKETHWARYFSSGGVRVVAVETEEKWRVDLSELYLGARFASGAHSRLYHGRYKNQPVAVKIIRIPDDEEDGVMGARLEKQFARETTFLSYLSHRNVIKLAGAREKSPIFFIITEYLHGGSLRAFLRKLDHSPLPLDMLISIALEVARGMEYIHSQGVIHRDLKPENILFDHNFCVKIADFGVACEEAYCDELEDDAGTYRWMAPEMIKHRPYGRKVDVYSFGLLLWEMITGAIPYEDMSPVQAAFAVVNKNIRPTIPSDCSVELRALIEQCWSTFPEKRPEFRQIVKFLKQYESDLASGEALEQIENLTIKDYKKSWVEKLRPATKR</sequence>
<protein>
    <submittedName>
        <fullName evidence="3">Serine/threonine-protein kinase HT1</fullName>
    </submittedName>
</protein>
<dbReference type="InterPro" id="IPR001245">
    <property type="entry name" value="Ser-Thr/Tyr_kinase_cat_dom"/>
</dbReference>
<dbReference type="EMBL" id="JBBWWQ010000004">
    <property type="protein sequence ID" value="KAK8948848.1"/>
    <property type="molecule type" value="Genomic_DNA"/>
</dbReference>
<reference evidence="3 4" key="1">
    <citation type="journal article" date="2022" name="Nat. Plants">
        <title>Genomes of leafy and leafless Platanthera orchids illuminate the evolution of mycoheterotrophy.</title>
        <authorList>
            <person name="Li M.H."/>
            <person name="Liu K.W."/>
            <person name="Li Z."/>
            <person name="Lu H.C."/>
            <person name="Ye Q.L."/>
            <person name="Zhang D."/>
            <person name="Wang J.Y."/>
            <person name="Li Y.F."/>
            <person name="Zhong Z.M."/>
            <person name="Liu X."/>
            <person name="Yu X."/>
            <person name="Liu D.K."/>
            <person name="Tu X.D."/>
            <person name="Liu B."/>
            <person name="Hao Y."/>
            <person name="Liao X.Y."/>
            <person name="Jiang Y.T."/>
            <person name="Sun W.H."/>
            <person name="Chen J."/>
            <person name="Chen Y.Q."/>
            <person name="Ai Y."/>
            <person name="Zhai J.W."/>
            <person name="Wu S.S."/>
            <person name="Zhou Z."/>
            <person name="Hsiao Y.Y."/>
            <person name="Wu W.L."/>
            <person name="Chen Y.Y."/>
            <person name="Lin Y.F."/>
            <person name="Hsu J.L."/>
            <person name="Li C.Y."/>
            <person name="Wang Z.W."/>
            <person name="Zhao X."/>
            <person name="Zhong W.Y."/>
            <person name="Ma X.K."/>
            <person name="Ma L."/>
            <person name="Huang J."/>
            <person name="Chen G.Z."/>
            <person name="Huang M.Z."/>
            <person name="Huang L."/>
            <person name="Peng D.H."/>
            <person name="Luo Y.B."/>
            <person name="Zou S.Q."/>
            <person name="Chen S.P."/>
            <person name="Lan S."/>
            <person name="Tsai W.C."/>
            <person name="Van de Peer Y."/>
            <person name="Liu Z.J."/>
        </authorList>
    </citation>
    <scope>NUCLEOTIDE SEQUENCE [LARGE SCALE GENOMIC DNA]</scope>
    <source>
        <strain evidence="3">Lor287</strain>
    </source>
</reference>
<dbReference type="InterPro" id="IPR011009">
    <property type="entry name" value="Kinase-like_dom_sf"/>
</dbReference>
<dbReference type="GO" id="GO:0005524">
    <property type="term" value="F:ATP binding"/>
    <property type="evidence" value="ECO:0007669"/>
    <property type="project" value="InterPro"/>
</dbReference>
<name>A0AAP0BRQ2_9ASPA</name>
<feature type="domain" description="Protein kinase" evidence="2">
    <location>
        <begin position="456"/>
        <end position="716"/>
    </location>
</feature>
<dbReference type="PRINTS" id="PR00109">
    <property type="entry name" value="TYRKINASE"/>
</dbReference>
<dbReference type="PROSITE" id="PS00108">
    <property type="entry name" value="PROTEIN_KINASE_ST"/>
    <property type="match status" value="1"/>
</dbReference>
<accession>A0AAP0BRQ2</accession>
<dbReference type="PANTHER" id="PTHR44329:SF73">
    <property type="entry name" value="OS01G0201200 PROTEIN"/>
    <property type="match status" value="1"/>
</dbReference>
<dbReference type="GO" id="GO:0004674">
    <property type="term" value="F:protein serine/threonine kinase activity"/>
    <property type="evidence" value="ECO:0007669"/>
    <property type="project" value="TreeGrafter"/>
</dbReference>